<comment type="caution">
    <text evidence="11">The sequence shown here is derived from an EMBL/GenBank/DDBJ whole genome shotgun (WGS) entry which is preliminary data.</text>
</comment>
<accession>A0A8J3ARG1</accession>
<feature type="domain" description="DUF883" evidence="10">
    <location>
        <begin position="71"/>
        <end position="100"/>
    </location>
</feature>
<keyword evidence="4" id="KW-0997">Cell inner membrane</keyword>
<evidence type="ECO:0000256" key="2">
    <source>
        <dbReference type="ARBA" id="ARBA00010423"/>
    </source>
</evidence>
<dbReference type="PANTHER" id="PTHR35893">
    <property type="entry name" value="INNER MEMBRANE PROTEIN-RELATED"/>
    <property type="match status" value="1"/>
</dbReference>
<evidence type="ECO:0000259" key="10">
    <source>
        <dbReference type="Pfam" id="PF19029"/>
    </source>
</evidence>
<evidence type="ECO:0000256" key="1">
    <source>
        <dbReference type="ARBA" id="ARBA00004377"/>
    </source>
</evidence>
<organism evidence="11 12">
    <name type="scientific">Oxalicibacterium faecigallinarum</name>
    <dbReference type="NCBI Taxonomy" id="573741"/>
    <lineage>
        <taxon>Bacteria</taxon>
        <taxon>Pseudomonadati</taxon>
        <taxon>Pseudomonadota</taxon>
        <taxon>Betaproteobacteria</taxon>
        <taxon>Burkholderiales</taxon>
        <taxon>Oxalobacteraceae</taxon>
        <taxon>Oxalicibacterium</taxon>
    </lineage>
</organism>
<dbReference type="PANTHER" id="PTHR35893:SF3">
    <property type="entry name" value="INNER MEMBRANE PROTEIN"/>
    <property type="match status" value="1"/>
</dbReference>
<dbReference type="InterPro" id="IPR010279">
    <property type="entry name" value="YqjD/ElaB"/>
</dbReference>
<evidence type="ECO:0000256" key="4">
    <source>
        <dbReference type="ARBA" id="ARBA00022519"/>
    </source>
</evidence>
<reference evidence="12" key="1">
    <citation type="journal article" date="2019" name="Int. J. Syst. Evol. Microbiol.">
        <title>The Global Catalogue of Microorganisms (GCM) 10K type strain sequencing project: providing services to taxonomists for standard genome sequencing and annotation.</title>
        <authorList>
            <consortium name="The Broad Institute Genomics Platform"/>
            <consortium name="The Broad Institute Genome Sequencing Center for Infectious Disease"/>
            <person name="Wu L."/>
            <person name="Ma J."/>
        </authorList>
    </citation>
    <scope>NUCLEOTIDE SEQUENCE [LARGE SCALE GENOMIC DNA]</scope>
    <source>
        <strain evidence="12">CCM 2767</strain>
    </source>
</reference>
<evidence type="ECO:0000313" key="12">
    <source>
        <dbReference type="Proteomes" id="UP000642180"/>
    </source>
</evidence>
<evidence type="ECO:0000256" key="7">
    <source>
        <dbReference type="ARBA" id="ARBA00023136"/>
    </source>
</evidence>
<dbReference type="Proteomes" id="UP000642180">
    <property type="component" value="Unassembled WGS sequence"/>
</dbReference>
<name>A0A8J3ARG1_9BURK</name>
<dbReference type="AlphaFoldDB" id="A0A8J3ARG1"/>
<feature type="transmembrane region" description="Helical" evidence="8">
    <location>
        <begin position="80"/>
        <end position="98"/>
    </location>
</feature>
<evidence type="ECO:0000313" key="11">
    <source>
        <dbReference type="EMBL" id="GGI19418.1"/>
    </source>
</evidence>
<evidence type="ECO:0000256" key="5">
    <source>
        <dbReference type="ARBA" id="ARBA00022692"/>
    </source>
</evidence>
<keyword evidence="7 8" id="KW-0472">Membrane</keyword>
<proteinExistence type="inferred from homology"/>
<keyword evidence="3" id="KW-1003">Cell membrane</keyword>
<comment type="subcellular location">
    <subcellularLocation>
        <location evidence="1">Cell inner membrane</location>
        <topology evidence="1">Single-pass membrane protein</topology>
    </subcellularLocation>
</comment>
<dbReference type="Pfam" id="PF05957">
    <property type="entry name" value="DUF883"/>
    <property type="match status" value="1"/>
</dbReference>
<feature type="domain" description="DUF883" evidence="9">
    <location>
        <begin position="10"/>
        <end position="49"/>
    </location>
</feature>
<sequence>MKASTLKTTRSDMKTLVKDAQELFREATSSTGERAEELRARGLQLLDTAVVKAHEVQTAALETGKEIAVKTDDYVHENPWRAVTIAAGVGVLFGFLISRK</sequence>
<evidence type="ECO:0000256" key="6">
    <source>
        <dbReference type="ARBA" id="ARBA00022989"/>
    </source>
</evidence>
<dbReference type="RefSeq" id="WP_188380986.1">
    <property type="nucleotide sequence ID" value="NZ_BMDI01000001.1"/>
</dbReference>
<evidence type="ECO:0000256" key="3">
    <source>
        <dbReference type="ARBA" id="ARBA00022475"/>
    </source>
</evidence>
<evidence type="ECO:0000256" key="8">
    <source>
        <dbReference type="SAM" id="Phobius"/>
    </source>
</evidence>
<comment type="similarity">
    <text evidence="2">Belongs to the ElaB/YgaM/YqjD family.</text>
</comment>
<dbReference type="InterPro" id="IPR043604">
    <property type="entry name" value="DUF883_N"/>
</dbReference>
<dbReference type="Pfam" id="PF19029">
    <property type="entry name" value="DUF883_C"/>
    <property type="match status" value="1"/>
</dbReference>
<keyword evidence="12" id="KW-1185">Reference proteome</keyword>
<dbReference type="InterPro" id="IPR043605">
    <property type="entry name" value="DUF883_C"/>
</dbReference>
<dbReference type="GO" id="GO:0043022">
    <property type="term" value="F:ribosome binding"/>
    <property type="evidence" value="ECO:0007669"/>
    <property type="project" value="InterPro"/>
</dbReference>
<dbReference type="GO" id="GO:0005886">
    <property type="term" value="C:plasma membrane"/>
    <property type="evidence" value="ECO:0007669"/>
    <property type="project" value="UniProtKB-SubCell"/>
</dbReference>
<evidence type="ECO:0008006" key="13">
    <source>
        <dbReference type="Google" id="ProtNLM"/>
    </source>
</evidence>
<protein>
    <recommendedName>
        <fullName evidence="13">DUF883 domain-containing protein</fullName>
    </recommendedName>
</protein>
<gene>
    <name evidence="11" type="ORF">GCM10008066_18980</name>
</gene>
<evidence type="ECO:0000259" key="9">
    <source>
        <dbReference type="Pfam" id="PF05957"/>
    </source>
</evidence>
<dbReference type="EMBL" id="BMDI01000001">
    <property type="protein sequence ID" value="GGI19418.1"/>
    <property type="molecule type" value="Genomic_DNA"/>
</dbReference>
<keyword evidence="6 8" id="KW-1133">Transmembrane helix</keyword>
<keyword evidence="5 8" id="KW-0812">Transmembrane</keyword>